<evidence type="ECO:0000256" key="1">
    <source>
        <dbReference type="ARBA" id="ARBA00022801"/>
    </source>
</evidence>
<evidence type="ECO:0000313" key="4">
    <source>
        <dbReference type="Proteomes" id="UP000826195"/>
    </source>
</evidence>
<dbReference type="EMBL" id="JAHXZJ010001864">
    <property type="protein sequence ID" value="KAH0549693.1"/>
    <property type="molecule type" value="Genomic_DNA"/>
</dbReference>
<evidence type="ECO:0000259" key="2">
    <source>
        <dbReference type="PROSITE" id="PS50175"/>
    </source>
</evidence>
<protein>
    <recommendedName>
        <fullName evidence="2">Peptidase A2 domain-containing protein</fullName>
    </recommendedName>
</protein>
<reference evidence="3 4" key="1">
    <citation type="journal article" date="2021" name="J. Hered.">
        <title>A chromosome-level genome assembly of the parasitoid wasp, Cotesia glomerata (Hymenoptera: Braconidae).</title>
        <authorList>
            <person name="Pinto B.J."/>
            <person name="Weis J.J."/>
            <person name="Gamble T."/>
            <person name="Ode P.J."/>
            <person name="Paul R."/>
            <person name="Zaspel J.M."/>
        </authorList>
    </citation>
    <scope>NUCLEOTIDE SEQUENCE [LARGE SCALE GENOMIC DNA]</scope>
    <source>
        <strain evidence="3">CgM1</strain>
    </source>
</reference>
<accession>A0AAV7HXB3</accession>
<sequence length="266" mass="29201">MVLRSQPVRPIPFVIKRGSCDSQLLAVGGGPKIDLSCPVLLGKYQRFIIDTGGDVTIINKSALQPGTYINPNNRLIARGISGEAVQTLGTVELKIFGLPVQCQVSREDLSVPGVGILGNDCLDIYKPSTFTVSPRTKMIAPVPIKNPGRTQGYLPRIDLPVGLFMGEALVAVDGETATCMMFNTTNEPVTIELEPQILEDYEFHVEDPSNNFSESQDDGPADIKTIEQRTTEILNKIPLKDLDTEQRKQITEIIHDFTDIFHLPGD</sequence>
<keyword evidence="1" id="KW-0378">Hydrolase</keyword>
<dbReference type="Gene3D" id="2.40.70.10">
    <property type="entry name" value="Acid Proteases"/>
    <property type="match status" value="1"/>
</dbReference>
<organism evidence="3 4">
    <name type="scientific">Cotesia glomerata</name>
    <name type="common">Lepidopteran parasitic wasp</name>
    <name type="synonym">Apanteles glomeratus</name>
    <dbReference type="NCBI Taxonomy" id="32391"/>
    <lineage>
        <taxon>Eukaryota</taxon>
        <taxon>Metazoa</taxon>
        <taxon>Ecdysozoa</taxon>
        <taxon>Arthropoda</taxon>
        <taxon>Hexapoda</taxon>
        <taxon>Insecta</taxon>
        <taxon>Pterygota</taxon>
        <taxon>Neoptera</taxon>
        <taxon>Endopterygota</taxon>
        <taxon>Hymenoptera</taxon>
        <taxon>Apocrita</taxon>
        <taxon>Ichneumonoidea</taxon>
        <taxon>Braconidae</taxon>
        <taxon>Microgastrinae</taxon>
        <taxon>Cotesia</taxon>
    </lineage>
</organism>
<dbReference type="AlphaFoldDB" id="A0AAV7HXB3"/>
<evidence type="ECO:0000313" key="3">
    <source>
        <dbReference type="EMBL" id="KAH0549693.1"/>
    </source>
</evidence>
<feature type="domain" description="Peptidase A2" evidence="2">
    <location>
        <begin position="45"/>
        <end position="82"/>
    </location>
</feature>
<comment type="caution">
    <text evidence="3">The sequence shown here is derived from an EMBL/GenBank/DDBJ whole genome shotgun (WGS) entry which is preliminary data.</text>
</comment>
<dbReference type="GO" id="GO:0004190">
    <property type="term" value="F:aspartic-type endopeptidase activity"/>
    <property type="evidence" value="ECO:0007669"/>
    <property type="project" value="InterPro"/>
</dbReference>
<dbReference type="InterPro" id="IPR021109">
    <property type="entry name" value="Peptidase_aspartic_dom_sf"/>
</dbReference>
<dbReference type="PROSITE" id="PS50175">
    <property type="entry name" value="ASP_PROT_RETROV"/>
    <property type="match status" value="1"/>
</dbReference>
<name>A0AAV7HXB3_COTGL</name>
<proteinExistence type="predicted"/>
<gene>
    <name evidence="3" type="ORF">KQX54_012658</name>
</gene>
<keyword evidence="4" id="KW-1185">Reference proteome</keyword>
<dbReference type="SUPFAM" id="SSF50630">
    <property type="entry name" value="Acid proteases"/>
    <property type="match status" value="1"/>
</dbReference>
<dbReference type="InterPro" id="IPR001995">
    <property type="entry name" value="Peptidase_A2_cat"/>
</dbReference>
<dbReference type="Proteomes" id="UP000826195">
    <property type="component" value="Unassembled WGS sequence"/>
</dbReference>
<dbReference type="GO" id="GO:0006508">
    <property type="term" value="P:proteolysis"/>
    <property type="evidence" value="ECO:0007669"/>
    <property type="project" value="InterPro"/>
</dbReference>